<dbReference type="Proteomes" id="UP000249464">
    <property type="component" value="Unassembled WGS sequence"/>
</dbReference>
<sequence length="348" mass="40267">MDEGLTKAFTPFSSQRPTVPISLPLLAPHHPKPTMFRATFRRLASHTKCPVHTDCRPNLHNVAPPIPYLDTEPSLPTTKVNFKGHPLPPPRTSISYALARGDEDVFVRYLRNGNWPHKPNFGALHLKFPRVRSLVTRVVEYNQFDVVKEKVDEETGETIKFTWPAGTLETIYESFVVDQNTYDRESRIALQNHQVLDPRTQILENLVNVNYTYLSTNEKDGFPEIGEGFKGRVGTYWDHCESFLKTERAFGEELEERRRYMERKRVAREADDAREAKEAEENDEDDEEDEDEEGEEDEEDAEGEESDEEEVESEEDKVREEIMEKVIKEVLDNVARQTQGRRGGSWKN</sequence>
<feature type="compositionally biased region" description="Acidic residues" evidence="1">
    <location>
        <begin position="280"/>
        <end position="315"/>
    </location>
</feature>
<protein>
    <submittedName>
        <fullName evidence="2">BQ5605_C005g03317 protein</fullName>
    </submittedName>
</protein>
<evidence type="ECO:0000313" key="3">
    <source>
        <dbReference type="Proteomes" id="UP000249464"/>
    </source>
</evidence>
<keyword evidence="3" id="KW-1185">Reference proteome</keyword>
<reference evidence="2 3" key="1">
    <citation type="submission" date="2016-11" db="EMBL/GenBank/DDBJ databases">
        <authorList>
            <person name="Jaros S."/>
            <person name="Januszkiewicz K."/>
            <person name="Wedrychowicz H."/>
        </authorList>
    </citation>
    <scope>NUCLEOTIDE SEQUENCE [LARGE SCALE GENOMIC DNA]</scope>
</reference>
<evidence type="ECO:0000256" key="1">
    <source>
        <dbReference type="SAM" id="MobiDB-lite"/>
    </source>
</evidence>
<organism evidence="2 3">
    <name type="scientific">Microbotryum silenes-dioicae</name>
    <dbReference type="NCBI Taxonomy" id="796604"/>
    <lineage>
        <taxon>Eukaryota</taxon>
        <taxon>Fungi</taxon>
        <taxon>Dikarya</taxon>
        <taxon>Basidiomycota</taxon>
        <taxon>Pucciniomycotina</taxon>
        <taxon>Microbotryomycetes</taxon>
        <taxon>Microbotryales</taxon>
        <taxon>Microbotryaceae</taxon>
        <taxon>Microbotryum</taxon>
    </lineage>
</organism>
<feature type="compositionally biased region" description="Basic and acidic residues" evidence="1">
    <location>
        <begin position="264"/>
        <end position="279"/>
    </location>
</feature>
<feature type="region of interest" description="Disordered" evidence="1">
    <location>
        <begin position="264"/>
        <end position="324"/>
    </location>
</feature>
<evidence type="ECO:0000313" key="2">
    <source>
        <dbReference type="EMBL" id="SGY73770.1"/>
    </source>
</evidence>
<accession>A0A2X0PCI6</accession>
<gene>
    <name evidence="2" type="primary">BQ5605_C005g03317</name>
    <name evidence="2" type="ORF">BQ5605_C005G03317</name>
</gene>
<name>A0A2X0PCI6_9BASI</name>
<dbReference type="EMBL" id="FQNC01000047">
    <property type="protein sequence ID" value="SGY73770.1"/>
    <property type="molecule type" value="Genomic_DNA"/>
</dbReference>
<dbReference type="AlphaFoldDB" id="A0A2X0PCI6"/>
<proteinExistence type="predicted"/>